<evidence type="ECO:0000313" key="3">
    <source>
        <dbReference type="EMBL" id="MDF0706758.1"/>
    </source>
</evidence>
<dbReference type="InterPro" id="IPR019405">
    <property type="entry name" value="Lactonase_7-beta_prop"/>
</dbReference>
<gene>
    <name evidence="3" type="ORF">PY091_05980</name>
</gene>
<dbReference type="Pfam" id="PF10282">
    <property type="entry name" value="Lactonase"/>
    <property type="match status" value="1"/>
</dbReference>
<keyword evidence="4" id="KW-1185">Reference proteome</keyword>
<accession>A0ABT5XLJ9</accession>
<dbReference type="EMBL" id="JARFVA010000002">
    <property type="protein sequence ID" value="MDF0706758.1"/>
    <property type="molecule type" value="Genomic_DNA"/>
</dbReference>
<keyword evidence="2" id="KW-0119">Carbohydrate metabolism</keyword>
<dbReference type="PANTHER" id="PTHR30344">
    <property type="entry name" value="6-PHOSPHOGLUCONOLACTONASE-RELATED"/>
    <property type="match status" value="1"/>
</dbReference>
<evidence type="ECO:0000313" key="4">
    <source>
        <dbReference type="Proteomes" id="UP001217083"/>
    </source>
</evidence>
<comment type="similarity">
    <text evidence="1">Belongs to the cycloisomerase 2 family.</text>
</comment>
<dbReference type="SUPFAM" id="SSF51004">
    <property type="entry name" value="C-terminal (heme d1) domain of cytochrome cd1-nitrite reductase"/>
    <property type="match status" value="1"/>
</dbReference>
<evidence type="ECO:0000256" key="1">
    <source>
        <dbReference type="ARBA" id="ARBA00005564"/>
    </source>
</evidence>
<reference evidence="3 4" key="1">
    <citation type="submission" date="2023-03" db="EMBL/GenBank/DDBJ databases">
        <title>Muricauda XX sp. nov. and Muricauda XXX sp. nov., two novel species isolated from Okinawa Trough.</title>
        <authorList>
            <person name="Cao W."/>
            <person name="Deng X."/>
        </authorList>
    </citation>
    <scope>NUCLEOTIDE SEQUENCE [LARGE SCALE GENOMIC DNA]</scope>
    <source>
        <strain evidence="3 4">81s02</strain>
    </source>
</reference>
<dbReference type="PANTHER" id="PTHR30344:SF1">
    <property type="entry name" value="6-PHOSPHOGLUCONOLACTONASE"/>
    <property type="match status" value="1"/>
</dbReference>
<protein>
    <submittedName>
        <fullName evidence="3">Lactonase family protein</fullName>
    </submittedName>
</protein>
<evidence type="ECO:0000256" key="2">
    <source>
        <dbReference type="ARBA" id="ARBA00022526"/>
    </source>
</evidence>
<name>A0ABT5XLJ9_9FLAO</name>
<dbReference type="Proteomes" id="UP001217083">
    <property type="component" value="Unassembled WGS sequence"/>
</dbReference>
<dbReference type="PROSITE" id="PS51257">
    <property type="entry name" value="PROKAR_LIPOPROTEIN"/>
    <property type="match status" value="1"/>
</dbReference>
<dbReference type="InterPro" id="IPR015943">
    <property type="entry name" value="WD40/YVTN_repeat-like_dom_sf"/>
</dbReference>
<comment type="caution">
    <text evidence="3">The sequence shown here is derived from an EMBL/GenBank/DDBJ whole genome shotgun (WGS) entry which is preliminary data.</text>
</comment>
<dbReference type="InterPro" id="IPR050282">
    <property type="entry name" value="Cycloisomerase_2"/>
</dbReference>
<keyword evidence="2" id="KW-0313">Glucose metabolism</keyword>
<dbReference type="Gene3D" id="2.130.10.10">
    <property type="entry name" value="YVTN repeat-like/Quinoprotein amine dehydrogenase"/>
    <property type="match status" value="1"/>
</dbReference>
<proteinExistence type="inferred from homology"/>
<sequence length="366" mass="39799">MKKFVLAGITAVLVFSCSEKPEEKPMYNLFVGTYTDGESEGIYTYTFDTNTGTLSNQKLAAKLANPSYLAISEDKKNLYAVQETDDFDSLGGGVTAFKLKEGVLELQNSMGTQGAHPCHVSLSGEGHLAVANYTGGNVSIFSLKDDGSLAENPQIIDHKPLDSVKTSHAHMAQFNTDGLMVTDLGLDAVKRYDQKDGAFVPAGQYSLPFEDGAGPRHFAFGKNGQLLYVINELNSTISVFEKDADGNYQEVQVVPTLAADFEGESFCADLHLSPDSKFLYGSNRGENTIVIFAVDATSGQLKLVGRESVHGDWPRNFSMDPSGEFLLVANKKTSNIAVFKRDMENGTLTFLNETKHPNPVCLVFLD</sequence>
<dbReference type="InterPro" id="IPR011048">
    <property type="entry name" value="Haem_d1_sf"/>
</dbReference>
<dbReference type="RefSeq" id="WP_275648801.1">
    <property type="nucleotide sequence ID" value="NZ_JARFVA010000002.1"/>
</dbReference>
<organism evidence="3 4">
    <name type="scientific">Flagellimonas okinawensis</name>
    <dbReference type="NCBI Taxonomy" id="3031324"/>
    <lineage>
        <taxon>Bacteria</taxon>
        <taxon>Pseudomonadati</taxon>
        <taxon>Bacteroidota</taxon>
        <taxon>Flavobacteriia</taxon>
        <taxon>Flavobacteriales</taxon>
        <taxon>Flavobacteriaceae</taxon>
        <taxon>Flagellimonas</taxon>
    </lineage>
</organism>